<reference evidence="1 2" key="2">
    <citation type="submission" date="2018-03" db="EMBL/GenBank/DDBJ databases">
        <title>The ancient ancestry and fast evolution of plastids.</title>
        <authorList>
            <person name="Moore K.R."/>
            <person name="Magnabosco C."/>
            <person name="Momper L."/>
            <person name="Gold D.A."/>
            <person name="Bosak T."/>
            <person name="Fournier G.P."/>
        </authorList>
    </citation>
    <scope>NUCLEOTIDE SEQUENCE [LARGE SCALE GENOMIC DNA]</scope>
    <source>
        <strain evidence="1 2">ULC007</strain>
    </source>
</reference>
<evidence type="ECO:0000313" key="1">
    <source>
        <dbReference type="EMBL" id="PSB16922.1"/>
    </source>
</evidence>
<dbReference type="STRING" id="1920490.GCA_001895925_02035"/>
<organism evidence="1 2">
    <name type="scientific">Phormidesmis priestleyi ULC007</name>
    <dbReference type="NCBI Taxonomy" id="1920490"/>
    <lineage>
        <taxon>Bacteria</taxon>
        <taxon>Bacillati</taxon>
        <taxon>Cyanobacteriota</taxon>
        <taxon>Cyanophyceae</taxon>
        <taxon>Leptolyngbyales</taxon>
        <taxon>Leptolyngbyaceae</taxon>
        <taxon>Phormidesmis</taxon>
    </lineage>
</organism>
<gene>
    <name evidence="1" type="ORF">C7B65_20320</name>
</gene>
<sequence length="148" mass="17251">MTHTFLIQPGRWTLQGSWLERHGMPITVKGRTIVAWSRDDWFTIVTKLVFPNADRDEISSQYRGRLDSGERRYTFVLQHSLLGRVEGEGWVAPESLVQRYWVLGDRQRRSGFETMVRLDDNKYYLSSGILSGHYLTSAMEATLERQPE</sequence>
<reference evidence="1 2" key="1">
    <citation type="submission" date="2018-02" db="EMBL/GenBank/DDBJ databases">
        <authorList>
            <person name="Cohen D.B."/>
            <person name="Kent A.D."/>
        </authorList>
    </citation>
    <scope>NUCLEOTIDE SEQUENCE [LARGE SCALE GENOMIC DNA]</scope>
    <source>
        <strain evidence="1 2">ULC007</strain>
    </source>
</reference>
<protein>
    <submittedName>
        <fullName evidence="1">Uncharacterized protein</fullName>
    </submittedName>
</protein>
<dbReference type="AlphaFoldDB" id="A0A2T1D8V1"/>
<evidence type="ECO:0000313" key="2">
    <source>
        <dbReference type="Proteomes" id="UP000238634"/>
    </source>
</evidence>
<keyword evidence="2" id="KW-1185">Reference proteome</keyword>
<name>A0A2T1D8V1_9CYAN</name>
<accession>A0A2T1D8V1</accession>
<dbReference type="OrthoDB" id="2087343at2"/>
<dbReference type="RefSeq" id="WP_073074484.1">
    <property type="nucleotide sequence ID" value="NZ_MPPI01000038.1"/>
</dbReference>
<comment type="caution">
    <text evidence="1">The sequence shown here is derived from an EMBL/GenBank/DDBJ whole genome shotgun (WGS) entry which is preliminary data.</text>
</comment>
<dbReference type="EMBL" id="PVWG01000035">
    <property type="protein sequence ID" value="PSB16922.1"/>
    <property type="molecule type" value="Genomic_DNA"/>
</dbReference>
<dbReference type="Proteomes" id="UP000238634">
    <property type="component" value="Unassembled WGS sequence"/>
</dbReference>
<proteinExistence type="predicted"/>